<dbReference type="EMBL" id="VBUK01000013">
    <property type="protein sequence ID" value="TLF41540.1"/>
    <property type="molecule type" value="Genomic_DNA"/>
</dbReference>
<dbReference type="Proteomes" id="UP000308382">
    <property type="component" value="Unassembled WGS sequence"/>
</dbReference>
<evidence type="ECO:0000313" key="2">
    <source>
        <dbReference type="Proteomes" id="UP000308382"/>
    </source>
</evidence>
<sequence>MFKYKAIDLIKKARKEKNLKKGLFLFILPLLAFTAAHKFYISVTNVGYSEKDNALQVITRVFLDDMNAVLKERYGIDAQLGTAAESEMDREYLEKYLRSKFIFEIDGKKVEYTFLGKKYDTDMVICYIEVPKINLPEVSTIAITNEILTDLFDDQQNVVHFKINGQKKSFVLIKSDTKGMLNL</sequence>
<proteinExistence type="predicted"/>
<evidence type="ECO:0008006" key="3">
    <source>
        <dbReference type="Google" id="ProtNLM"/>
    </source>
</evidence>
<dbReference type="Pfam" id="PF20420">
    <property type="entry name" value="DUF6702"/>
    <property type="match status" value="1"/>
</dbReference>
<comment type="caution">
    <text evidence="1">The sequence shown here is derived from an EMBL/GenBank/DDBJ whole genome shotgun (WGS) entry which is preliminary data.</text>
</comment>
<dbReference type="AlphaFoldDB" id="A0A5R8LW97"/>
<accession>A0A5R8LW97</accession>
<dbReference type="RefSeq" id="WP_138259476.1">
    <property type="nucleotide sequence ID" value="NZ_VBUK01000013.1"/>
</dbReference>
<reference evidence="1 2" key="1">
    <citation type="journal article" date="2017" name="Int. J. Syst. Evol. Microbiol.">
        <title>Maripseudobacter aurantiacus gen. nov., sp. nov., a novel member of the family Flavobacteriaceae isolated from a sedimentation basin.</title>
        <authorList>
            <person name="Chen C."/>
            <person name="Su Y."/>
            <person name="Tao T."/>
            <person name="Fu G."/>
            <person name="Zhang C."/>
            <person name="Sun C."/>
            <person name="Zhang X."/>
            <person name="Wu M."/>
        </authorList>
    </citation>
    <scope>NUCLEOTIDE SEQUENCE [LARGE SCALE GENOMIC DNA]</scope>
    <source>
        <strain evidence="2">CDA4</strain>
    </source>
</reference>
<name>A0A5R8LW97_9FLAO</name>
<organism evidence="1 2">
    <name type="scientific">Maribacter aurantiacus</name>
    <dbReference type="NCBI Taxonomy" id="1882343"/>
    <lineage>
        <taxon>Bacteria</taxon>
        <taxon>Pseudomonadati</taxon>
        <taxon>Bacteroidota</taxon>
        <taxon>Flavobacteriia</taxon>
        <taxon>Flavobacteriales</taxon>
        <taxon>Flavobacteriaceae</taxon>
        <taxon>Maribacter</taxon>
    </lineage>
</organism>
<dbReference type="InterPro" id="IPR046525">
    <property type="entry name" value="DUF6702"/>
</dbReference>
<evidence type="ECO:0000313" key="1">
    <source>
        <dbReference type="EMBL" id="TLF41540.1"/>
    </source>
</evidence>
<keyword evidence="2" id="KW-1185">Reference proteome</keyword>
<protein>
    <recommendedName>
        <fullName evidence="3">Peptidase E</fullName>
    </recommendedName>
</protein>
<gene>
    <name evidence="1" type="ORF">FEK29_16135</name>
</gene>
<dbReference type="OrthoDB" id="5735516at2"/>